<dbReference type="PANTHER" id="PTHR44329:SF288">
    <property type="entry name" value="MITOGEN-ACTIVATED PROTEIN KINASE KINASE KINASE 20"/>
    <property type="match status" value="1"/>
</dbReference>
<dbReference type="PROSITE" id="PS50011">
    <property type="entry name" value="PROTEIN_KINASE_DOM"/>
    <property type="match status" value="1"/>
</dbReference>
<dbReference type="Gene3D" id="1.10.510.10">
    <property type="entry name" value="Transferase(Phosphotransferase) domain 1"/>
    <property type="match status" value="1"/>
</dbReference>
<evidence type="ECO:0000313" key="10">
    <source>
        <dbReference type="Proteomes" id="UP000012073"/>
    </source>
</evidence>
<evidence type="ECO:0000256" key="6">
    <source>
        <dbReference type="PROSITE-ProRule" id="PRU10141"/>
    </source>
</evidence>
<evidence type="ECO:0000256" key="2">
    <source>
        <dbReference type="ARBA" id="ARBA00022741"/>
    </source>
</evidence>
<evidence type="ECO:0000256" key="3">
    <source>
        <dbReference type="ARBA" id="ARBA00022777"/>
    </source>
</evidence>
<dbReference type="InterPro" id="IPR001245">
    <property type="entry name" value="Ser-Thr/Tyr_kinase_cat_dom"/>
</dbReference>
<gene>
    <name evidence="9" type="ORF">CHC_T00009013001</name>
</gene>
<dbReference type="EMBL" id="HG002022">
    <property type="protein sequence ID" value="CDF39339.1"/>
    <property type="molecule type" value="Genomic_DNA"/>
</dbReference>
<dbReference type="AlphaFoldDB" id="R7QML1"/>
<dbReference type="InterPro" id="IPR016024">
    <property type="entry name" value="ARM-type_fold"/>
</dbReference>
<dbReference type="Pfam" id="PF07714">
    <property type="entry name" value="PK_Tyr_Ser-Thr"/>
    <property type="match status" value="1"/>
</dbReference>
<feature type="region of interest" description="Disordered" evidence="7">
    <location>
        <begin position="443"/>
        <end position="475"/>
    </location>
</feature>
<dbReference type="InterPro" id="IPR011989">
    <property type="entry name" value="ARM-like"/>
</dbReference>
<name>R7QML1_CHOCR</name>
<sequence length="930" mass="101613">MTGVPRPDSAPHAHEEVISAASQISQLHFNTRDRDAGDTFSPRSSPVSLPLPPVHVEEGAAILNGAHLEVDFDDNVNHLGVGTYGSVHVGRYYGELAAVKRVSLDSLSPHMANDPFVKAKRSDALQDFARQIQNQEKLVHPGIVKTLGVIVSAHDSVLIVTELMQGGSMGAALRQLRKLHTPLDLGSFIRISLQVAGGLRAVHAAGYTWGEVKPENILLSAKLNAAGRFPPSAQARISDIGLASSGIQTILTETTITSTGQSMGTVNYMAPESALSTGKETFATDVFSFGMVMYEMLTLRKPWKKIPLIEVGLRLARGARPEWPKDGEKDFYGHIPEALKELVEKCWSHSMDDRPTVDVLCNLLQDLVGVAFQRSEGLQRVGEGEGNTSQTVSQKEASAKSIHERADETNGNMYMSDEPMMPLNLDWPDRVDTVFEKDSEVIMKRKRTTDSSEETLPGQQKNASDSEARDSQGSDFEQNAMHSIVRAHTVGDISSILQTMREHNCSPLVTRVGMAHILGHCKDELTYFDICEEGGIEVLLSGAVRFGEFDTELCVIFCDSMTILSEHYNDKVGHRIRATGVPSEVVELMNRHKIDVPVQTSGCKCLAAIAGASELSRSAVATLGGPAAVYRAMTKNNVSFKNIELARASLNAVRQIAQGNERASEFLVQVSALDAVSRSAAVFTDHSLEGDILSALRAFSFYTGGRRNIVMSSGLKALAEIMLRNDDPEFLVLCCQFIRAIAQWRNVECEEAMLQSCIAERVTTLMQNSNYWPGEPGAKVSWYACQACLFLASFGSLSRKRLRQVGAIETTISILNQRRDNARVARCATDALAELLKGEPEGKTYAERSHAVEALKATLDLHGNDVKVRSAVQWTLDCLSSTQGPISAPAQDSQMHEELTDFASGSSKPKGRFLGFNFKRRLRAAAKNVE</sequence>
<organism evidence="9 10">
    <name type="scientific">Chondrus crispus</name>
    <name type="common">Carrageen Irish moss</name>
    <name type="synonym">Polymorpha crispa</name>
    <dbReference type="NCBI Taxonomy" id="2769"/>
    <lineage>
        <taxon>Eukaryota</taxon>
        <taxon>Rhodophyta</taxon>
        <taxon>Florideophyceae</taxon>
        <taxon>Rhodymeniophycidae</taxon>
        <taxon>Gigartinales</taxon>
        <taxon>Gigartinaceae</taxon>
        <taxon>Chondrus</taxon>
    </lineage>
</organism>
<protein>
    <submittedName>
        <fullName evidence="9">Serine/threonine pseudokinase</fullName>
    </submittedName>
</protein>
<keyword evidence="2 6" id="KW-0547">Nucleotide-binding</keyword>
<proteinExistence type="predicted"/>
<dbReference type="SUPFAM" id="SSF48371">
    <property type="entry name" value="ARM repeat"/>
    <property type="match status" value="1"/>
</dbReference>
<dbReference type="OrthoDB" id="4062651at2759"/>
<evidence type="ECO:0000256" key="7">
    <source>
        <dbReference type="SAM" id="MobiDB-lite"/>
    </source>
</evidence>
<dbReference type="SUPFAM" id="SSF56112">
    <property type="entry name" value="Protein kinase-like (PK-like)"/>
    <property type="match status" value="1"/>
</dbReference>
<dbReference type="InterPro" id="IPR051681">
    <property type="entry name" value="Ser/Thr_Kinases-Pseudokinases"/>
</dbReference>
<feature type="binding site" evidence="6">
    <location>
        <position position="100"/>
    </location>
    <ligand>
        <name>ATP</name>
        <dbReference type="ChEBI" id="CHEBI:30616"/>
    </ligand>
</feature>
<evidence type="ECO:0000256" key="4">
    <source>
        <dbReference type="ARBA" id="ARBA00022840"/>
    </source>
</evidence>
<dbReference type="GO" id="GO:0004674">
    <property type="term" value="F:protein serine/threonine kinase activity"/>
    <property type="evidence" value="ECO:0007669"/>
    <property type="project" value="TreeGrafter"/>
</dbReference>
<keyword evidence="3 9" id="KW-0418">Kinase</keyword>
<evidence type="ECO:0000259" key="8">
    <source>
        <dbReference type="PROSITE" id="PS50011"/>
    </source>
</evidence>
<dbReference type="PANTHER" id="PTHR44329">
    <property type="entry name" value="SERINE/THREONINE-PROTEIN KINASE TNNI3K-RELATED"/>
    <property type="match status" value="1"/>
</dbReference>
<dbReference type="GeneID" id="17326966"/>
<feature type="repeat" description="ARM" evidence="5">
    <location>
        <begin position="806"/>
        <end position="835"/>
    </location>
</feature>
<dbReference type="GO" id="GO:0005524">
    <property type="term" value="F:ATP binding"/>
    <property type="evidence" value="ECO:0007669"/>
    <property type="project" value="UniProtKB-UniRule"/>
</dbReference>
<dbReference type="STRING" id="2769.R7QML1"/>
<keyword evidence="10" id="KW-1185">Reference proteome</keyword>
<feature type="domain" description="Protein kinase" evidence="8">
    <location>
        <begin position="73"/>
        <end position="368"/>
    </location>
</feature>
<dbReference type="PROSITE" id="PS50176">
    <property type="entry name" value="ARM_REPEAT"/>
    <property type="match status" value="1"/>
</dbReference>
<dbReference type="KEGG" id="ccp:CHC_T00009013001"/>
<evidence type="ECO:0000256" key="5">
    <source>
        <dbReference type="PROSITE-ProRule" id="PRU00259"/>
    </source>
</evidence>
<keyword evidence="1" id="KW-0808">Transferase</keyword>
<dbReference type="RefSeq" id="XP_005719250.1">
    <property type="nucleotide sequence ID" value="XM_005719193.1"/>
</dbReference>
<feature type="region of interest" description="Disordered" evidence="7">
    <location>
        <begin position="380"/>
        <end position="415"/>
    </location>
</feature>
<dbReference type="InterPro" id="IPR000225">
    <property type="entry name" value="Armadillo"/>
</dbReference>
<feature type="compositionally biased region" description="Polar residues" evidence="7">
    <location>
        <begin position="386"/>
        <end position="396"/>
    </location>
</feature>
<dbReference type="Proteomes" id="UP000012073">
    <property type="component" value="Unassembled WGS sequence"/>
</dbReference>
<dbReference type="Gramene" id="CDF39339">
    <property type="protein sequence ID" value="CDF39339"/>
    <property type="gene ID" value="CHC_T00009013001"/>
</dbReference>
<dbReference type="PROSITE" id="PS00107">
    <property type="entry name" value="PROTEIN_KINASE_ATP"/>
    <property type="match status" value="1"/>
</dbReference>
<dbReference type="Gene3D" id="1.25.10.10">
    <property type="entry name" value="Leucine-rich Repeat Variant"/>
    <property type="match status" value="1"/>
</dbReference>
<accession>R7QML1</accession>
<keyword evidence="4 6" id="KW-0067">ATP-binding</keyword>
<dbReference type="InterPro" id="IPR017441">
    <property type="entry name" value="Protein_kinase_ATP_BS"/>
</dbReference>
<feature type="compositionally biased region" description="Basic and acidic residues" evidence="7">
    <location>
        <begin position="397"/>
        <end position="408"/>
    </location>
</feature>
<reference evidence="10" key="1">
    <citation type="journal article" date="2013" name="Proc. Natl. Acad. Sci. U.S.A.">
        <title>Genome structure and metabolic features in the red seaweed Chondrus crispus shed light on evolution of the Archaeplastida.</title>
        <authorList>
            <person name="Collen J."/>
            <person name="Porcel B."/>
            <person name="Carre W."/>
            <person name="Ball S.G."/>
            <person name="Chaparro C."/>
            <person name="Tonon T."/>
            <person name="Barbeyron T."/>
            <person name="Michel G."/>
            <person name="Noel B."/>
            <person name="Valentin K."/>
            <person name="Elias M."/>
            <person name="Artiguenave F."/>
            <person name="Arun A."/>
            <person name="Aury J.M."/>
            <person name="Barbosa-Neto J.F."/>
            <person name="Bothwell J.H."/>
            <person name="Bouget F.Y."/>
            <person name="Brillet L."/>
            <person name="Cabello-Hurtado F."/>
            <person name="Capella-Gutierrez S."/>
            <person name="Charrier B."/>
            <person name="Cladiere L."/>
            <person name="Cock J.M."/>
            <person name="Coelho S.M."/>
            <person name="Colleoni C."/>
            <person name="Czjzek M."/>
            <person name="Da Silva C."/>
            <person name="Delage L."/>
            <person name="Denoeud F."/>
            <person name="Deschamps P."/>
            <person name="Dittami S.M."/>
            <person name="Gabaldon T."/>
            <person name="Gachon C.M."/>
            <person name="Groisillier A."/>
            <person name="Herve C."/>
            <person name="Jabbari K."/>
            <person name="Katinka M."/>
            <person name="Kloareg B."/>
            <person name="Kowalczyk N."/>
            <person name="Labadie K."/>
            <person name="Leblanc C."/>
            <person name="Lopez P.J."/>
            <person name="McLachlan D.H."/>
            <person name="Meslet-Cladiere L."/>
            <person name="Moustafa A."/>
            <person name="Nehr Z."/>
            <person name="Nyvall Collen P."/>
            <person name="Panaud O."/>
            <person name="Partensky F."/>
            <person name="Poulain J."/>
            <person name="Rensing S.A."/>
            <person name="Rousvoal S."/>
            <person name="Samson G."/>
            <person name="Symeonidi A."/>
            <person name="Weissenbach J."/>
            <person name="Zambounis A."/>
            <person name="Wincker P."/>
            <person name="Boyen C."/>
        </authorList>
    </citation>
    <scope>NUCLEOTIDE SEQUENCE [LARGE SCALE GENOMIC DNA]</scope>
    <source>
        <strain evidence="10">cv. Stackhouse</strain>
    </source>
</reference>
<dbReference type="InterPro" id="IPR000719">
    <property type="entry name" value="Prot_kinase_dom"/>
</dbReference>
<dbReference type="InterPro" id="IPR011009">
    <property type="entry name" value="Kinase-like_dom_sf"/>
</dbReference>
<evidence type="ECO:0000313" key="9">
    <source>
        <dbReference type="EMBL" id="CDF39339.1"/>
    </source>
</evidence>
<evidence type="ECO:0000256" key="1">
    <source>
        <dbReference type="ARBA" id="ARBA00022679"/>
    </source>
</evidence>